<organism evidence="1 2">
    <name type="scientific">candidate division Kazan bacterium RIFCSPLOWO2_01_FULL_45_19</name>
    <dbReference type="NCBI Taxonomy" id="1798538"/>
    <lineage>
        <taxon>Bacteria</taxon>
        <taxon>Bacteria division Kazan-3B-28</taxon>
    </lineage>
</organism>
<sequence>MGVIAIIFRHGVVSNDPAIEFEWTNSLVSNRSFHSDTIDGLPTIARKELRKMLQSPEFVRYRTELRGGGDELIIQFENLPAGSTFLLGFFRQFFGKGFNEFFSARGICGKRTNSPISRIIVTAINRTDKSCQLTVKSSRENSNLTFHQISEELLKLLDESENFRWEHEHQT</sequence>
<dbReference type="AlphaFoldDB" id="A0A1F4NQS5"/>
<dbReference type="Proteomes" id="UP000178085">
    <property type="component" value="Unassembled WGS sequence"/>
</dbReference>
<dbReference type="EMBL" id="METD01000001">
    <property type="protein sequence ID" value="OGB73823.1"/>
    <property type="molecule type" value="Genomic_DNA"/>
</dbReference>
<name>A0A1F4NQS5_UNCK3</name>
<protein>
    <submittedName>
        <fullName evidence="1">Uncharacterized protein</fullName>
    </submittedName>
</protein>
<accession>A0A1F4NQS5</accession>
<proteinExistence type="predicted"/>
<evidence type="ECO:0000313" key="1">
    <source>
        <dbReference type="EMBL" id="OGB73823.1"/>
    </source>
</evidence>
<evidence type="ECO:0000313" key="2">
    <source>
        <dbReference type="Proteomes" id="UP000178085"/>
    </source>
</evidence>
<gene>
    <name evidence="1" type="ORF">A3K51_03315</name>
</gene>
<comment type="caution">
    <text evidence="1">The sequence shown here is derived from an EMBL/GenBank/DDBJ whole genome shotgun (WGS) entry which is preliminary data.</text>
</comment>
<reference evidence="1 2" key="1">
    <citation type="journal article" date="2016" name="Nat. Commun.">
        <title>Thousands of microbial genomes shed light on interconnected biogeochemical processes in an aquifer system.</title>
        <authorList>
            <person name="Anantharaman K."/>
            <person name="Brown C.T."/>
            <person name="Hug L.A."/>
            <person name="Sharon I."/>
            <person name="Castelle C.J."/>
            <person name="Probst A.J."/>
            <person name="Thomas B.C."/>
            <person name="Singh A."/>
            <person name="Wilkins M.J."/>
            <person name="Karaoz U."/>
            <person name="Brodie E.L."/>
            <person name="Williams K.H."/>
            <person name="Hubbard S.S."/>
            <person name="Banfield J.F."/>
        </authorList>
    </citation>
    <scope>NUCLEOTIDE SEQUENCE [LARGE SCALE GENOMIC DNA]</scope>
</reference>